<dbReference type="InterPro" id="IPR058532">
    <property type="entry name" value="YjbR/MT2646/Rv2570-like"/>
</dbReference>
<proteinExistence type="predicted"/>
<dbReference type="Proteomes" id="UP001501407">
    <property type="component" value="Unassembled WGS sequence"/>
</dbReference>
<keyword evidence="2" id="KW-1185">Reference proteome</keyword>
<evidence type="ECO:0000313" key="1">
    <source>
        <dbReference type="EMBL" id="GAA5088508.1"/>
    </source>
</evidence>
<gene>
    <name evidence="1" type="ORF">GCM10025760_10990</name>
</gene>
<protein>
    <recommendedName>
        <fullName evidence="3">MmcQ/YjbR family DNA-binding protein</fullName>
    </recommendedName>
</protein>
<dbReference type="Gene3D" id="3.90.1150.30">
    <property type="match status" value="1"/>
</dbReference>
<organism evidence="1 2">
    <name type="scientific">Microbacterium yannicii</name>
    <dbReference type="NCBI Taxonomy" id="671622"/>
    <lineage>
        <taxon>Bacteria</taxon>
        <taxon>Bacillati</taxon>
        <taxon>Actinomycetota</taxon>
        <taxon>Actinomycetes</taxon>
        <taxon>Micrococcales</taxon>
        <taxon>Microbacteriaceae</taxon>
        <taxon>Microbacterium</taxon>
    </lineage>
</organism>
<name>A0ABP9M2H6_9MICO</name>
<dbReference type="Pfam" id="PF04237">
    <property type="entry name" value="YjbR"/>
    <property type="match status" value="1"/>
</dbReference>
<comment type="caution">
    <text evidence="1">The sequence shown here is derived from an EMBL/GenBank/DDBJ whole genome shotgun (WGS) entry which is preliminary data.</text>
</comment>
<dbReference type="RefSeq" id="WP_206687301.1">
    <property type="nucleotide sequence ID" value="NZ_BAABKZ010000001.1"/>
</dbReference>
<dbReference type="SUPFAM" id="SSF142906">
    <property type="entry name" value="YjbR-like"/>
    <property type="match status" value="1"/>
</dbReference>
<evidence type="ECO:0008006" key="3">
    <source>
        <dbReference type="Google" id="ProtNLM"/>
    </source>
</evidence>
<dbReference type="EMBL" id="BAABKZ010000001">
    <property type="protein sequence ID" value="GAA5088508.1"/>
    <property type="molecule type" value="Genomic_DNA"/>
</dbReference>
<evidence type="ECO:0000313" key="2">
    <source>
        <dbReference type="Proteomes" id="UP001501407"/>
    </source>
</evidence>
<accession>A0ABP9M2H6</accession>
<sequence length="131" mass="14711">MNGDAAPAHPMWFRPEHPLVVRVRGLCMAYPEAVEALSHGRCTFRAGKRQFALVGVGAEPAVLFVPDELERPVLLERDDVFVPPYEGAYGWLALRIEPDAGDWELLAELLDTSYRLVALQRQLRALDARET</sequence>
<dbReference type="InterPro" id="IPR038056">
    <property type="entry name" value="YjbR-like_sf"/>
</dbReference>
<reference evidence="2" key="1">
    <citation type="journal article" date="2019" name="Int. J. Syst. Evol. Microbiol.">
        <title>The Global Catalogue of Microorganisms (GCM) 10K type strain sequencing project: providing services to taxonomists for standard genome sequencing and annotation.</title>
        <authorList>
            <consortium name="The Broad Institute Genomics Platform"/>
            <consortium name="The Broad Institute Genome Sequencing Center for Infectious Disease"/>
            <person name="Wu L."/>
            <person name="Ma J."/>
        </authorList>
    </citation>
    <scope>NUCLEOTIDE SEQUENCE [LARGE SCALE GENOMIC DNA]</scope>
    <source>
        <strain evidence="2">JCM 18959</strain>
    </source>
</reference>